<dbReference type="InterPro" id="IPR039353">
    <property type="entry name" value="TF_Adf1"/>
</dbReference>
<dbReference type="Pfam" id="PF10545">
    <property type="entry name" value="MADF_DNA_bdg"/>
    <property type="match status" value="1"/>
</dbReference>
<dbReference type="PANTHER" id="PTHR12243">
    <property type="entry name" value="MADF DOMAIN TRANSCRIPTION FACTOR"/>
    <property type="match status" value="1"/>
</dbReference>
<feature type="domain" description="MADF" evidence="1">
    <location>
        <begin position="45"/>
        <end position="130"/>
    </location>
</feature>
<dbReference type="InterPro" id="IPR004210">
    <property type="entry name" value="BESS_motif"/>
</dbReference>
<dbReference type="PROSITE" id="PS51029">
    <property type="entry name" value="MADF"/>
    <property type="match status" value="1"/>
</dbReference>
<dbReference type="Proteomes" id="UP000410492">
    <property type="component" value="Unassembled WGS sequence"/>
</dbReference>
<proteinExistence type="predicted"/>
<dbReference type="GO" id="GO:0006357">
    <property type="term" value="P:regulation of transcription by RNA polymerase II"/>
    <property type="evidence" value="ECO:0007669"/>
    <property type="project" value="TreeGrafter"/>
</dbReference>
<evidence type="ECO:0000313" key="3">
    <source>
        <dbReference type="Proteomes" id="UP000410492"/>
    </source>
</evidence>
<sequence length="284" mass="32412">MRGKCGRGEGSFRFTVSRDACPGAGRYFAARIHVNNMAERDIHVVLVLEIEKYPALYNYNLTEYSRKDVTERIWSEISNKTHLSVHDCKEKWRNIRSTFLRSFKTPPSGSKPKKPYYLKDYLSFILPYVKPNNEAKNRGNIPPIEGNDPEAEEQQIIGNEEPRATAASNDIIEGNTESQDSTVEEAAAILGNSQVSRRRRYNAVDSTMIKYLNTKIEKAGLPKVATTNQTKMNHFFLSLLSEFDDMTDNQIRSFKIKVLQVIDEIKQGYRQTTPTTFTQSLPST</sequence>
<dbReference type="AlphaFoldDB" id="A0A653DID0"/>
<dbReference type="GO" id="GO:0003677">
    <property type="term" value="F:DNA binding"/>
    <property type="evidence" value="ECO:0007669"/>
    <property type="project" value="InterPro"/>
</dbReference>
<keyword evidence="3" id="KW-1185">Reference proteome</keyword>
<name>A0A653DID0_CALMS</name>
<gene>
    <name evidence="2" type="ORF">CALMAC_LOCUS17797</name>
</gene>
<dbReference type="EMBL" id="CAACVG010012241">
    <property type="protein sequence ID" value="VEN59960.1"/>
    <property type="molecule type" value="Genomic_DNA"/>
</dbReference>
<dbReference type="InterPro" id="IPR006578">
    <property type="entry name" value="MADF-dom"/>
</dbReference>
<evidence type="ECO:0000259" key="1">
    <source>
        <dbReference type="PROSITE" id="PS51029"/>
    </source>
</evidence>
<dbReference type="GO" id="GO:0005667">
    <property type="term" value="C:transcription regulator complex"/>
    <property type="evidence" value="ECO:0007669"/>
    <property type="project" value="TreeGrafter"/>
</dbReference>
<organism evidence="2 3">
    <name type="scientific">Callosobruchus maculatus</name>
    <name type="common">Southern cowpea weevil</name>
    <name type="synonym">Pulse bruchid</name>
    <dbReference type="NCBI Taxonomy" id="64391"/>
    <lineage>
        <taxon>Eukaryota</taxon>
        <taxon>Metazoa</taxon>
        <taxon>Ecdysozoa</taxon>
        <taxon>Arthropoda</taxon>
        <taxon>Hexapoda</taxon>
        <taxon>Insecta</taxon>
        <taxon>Pterygota</taxon>
        <taxon>Neoptera</taxon>
        <taxon>Endopterygota</taxon>
        <taxon>Coleoptera</taxon>
        <taxon>Polyphaga</taxon>
        <taxon>Cucujiformia</taxon>
        <taxon>Chrysomeloidea</taxon>
        <taxon>Chrysomelidae</taxon>
        <taxon>Bruchinae</taxon>
        <taxon>Bruchini</taxon>
        <taxon>Callosobruchus</taxon>
    </lineage>
</organism>
<dbReference type="OrthoDB" id="6147983at2759"/>
<evidence type="ECO:0000313" key="2">
    <source>
        <dbReference type="EMBL" id="VEN59960.1"/>
    </source>
</evidence>
<protein>
    <recommendedName>
        <fullName evidence="1">MADF domain-containing protein</fullName>
    </recommendedName>
</protein>
<accession>A0A653DID0</accession>
<dbReference type="Pfam" id="PF02944">
    <property type="entry name" value="BESS"/>
    <property type="match status" value="1"/>
</dbReference>
<reference evidence="2 3" key="1">
    <citation type="submission" date="2019-01" db="EMBL/GenBank/DDBJ databases">
        <authorList>
            <person name="Sayadi A."/>
        </authorList>
    </citation>
    <scope>NUCLEOTIDE SEQUENCE [LARGE SCALE GENOMIC DNA]</scope>
</reference>
<dbReference type="GO" id="GO:0005634">
    <property type="term" value="C:nucleus"/>
    <property type="evidence" value="ECO:0007669"/>
    <property type="project" value="TreeGrafter"/>
</dbReference>
<dbReference type="PANTHER" id="PTHR12243:SF67">
    <property type="entry name" value="COREPRESSOR OF PANGOLIN, ISOFORM A-RELATED"/>
    <property type="match status" value="1"/>
</dbReference>
<dbReference type="SMART" id="SM00595">
    <property type="entry name" value="MADF"/>
    <property type="match status" value="1"/>
</dbReference>